<dbReference type="EMBL" id="JAMRYU010000043">
    <property type="protein sequence ID" value="MDC4242578.1"/>
    <property type="molecule type" value="Genomic_DNA"/>
</dbReference>
<evidence type="ECO:0000313" key="2">
    <source>
        <dbReference type="Proteomes" id="UP001141183"/>
    </source>
</evidence>
<reference evidence="1" key="1">
    <citation type="submission" date="2022-05" db="EMBL/GenBank/DDBJ databases">
        <title>Draft genome sequence of Clostridium tertium strain CP3 isolated from Peru.</title>
        <authorList>
            <person name="Hurtado R."/>
            <person name="Lima L."/>
            <person name="Sousa T."/>
            <person name="Jaiswal A.K."/>
            <person name="Tiwari S."/>
            <person name="Maturrano L."/>
            <person name="Brenig B."/>
            <person name="Azevedo V."/>
        </authorList>
    </citation>
    <scope>NUCLEOTIDE SEQUENCE</scope>
    <source>
        <strain evidence="1">CP3</strain>
    </source>
</reference>
<sequence>MASGIKITGMKELEKALKDMQKHPEKLFEKGDVIDINCPNCSKETKAVFIKESYVRCKKCNETIKVDFVSK</sequence>
<proteinExistence type="predicted"/>
<dbReference type="Proteomes" id="UP001141183">
    <property type="component" value="Unassembled WGS sequence"/>
</dbReference>
<protein>
    <submittedName>
        <fullName evidence="1">Uncharacterized protein</fullName>
    </submittedName>
</protein>
<evidence type="ECO:0000313" key="1">
    <source>
        <dbReference type="EMBL" id="MDC4242578.1"/>
    </source>
</evidence>
<gene>
    <name evidence="1" type="ORF">NE398_20860</name>
</gene>
<comment type="caution">
    <text evidence="1">The sequence shown here is derived from an EMBL/GenBank/DDBJ whole genome shotgun (WGS) entry which is preliminary data.</text>
</comment>
<organism evidence="1 2">
    <name type="scientific">Clostridium tertium</name>
    <dbReference type="NCBI Taxonomy" id="1559"/>
    <lineage>
        <taxon>Bacteria</taxon>
        <taxon>Bacillati</taxon>
        <taxon>Bacillota</taxon>
        <taxon>Clostridia</taxon>
        <taxon>Eubacteriales</taxon>
        <taxon>Clostridiaceae</taxon>
        <taxon>Clostridium</taxon>
    </lineage>
</organism>
<dbReference type="RefSeq" id="WP_271846202.1">
    <property type="nucleotide sequence ID" value="NZ_JAMRYU010000043.1"/>
</dbReference>
<accession>A0A9X3XNZ3</accession>
<keyword evidence="2" id="KW-1185">Reference proteome</keyword>
<name>A0A9X3XNZ3_9CLOT</name>
<dbReference type="AlphaFoldDB" id="A0A9X3XNZ3"/>